<evidence type="ECO:0000256" key="2">
    <source>
        <dbReference type="ARBA" id="ARBA00022801"/>
    </source>
</evidence>
<evidence type="ECO:0000256" key="3">
    <source>
        <dbReference type="ARBA" id="ARBA00022840"/>
    </source>
</evidence>
<dbReference type="GO" id="GO:0017111">
    <property type="term" value="F:ribonucleoside triphosphate phosphatase activity"/>
    <property type="evidence" value="ECO:0007669"/>
    <property type="project" value="InterPro"/>
</dbReference>
<dbReference type="PANTHER" id="PTHR43146">
    <property type="entry name" value="CANCER-RELATED NUCLEOSIDE-TRIPHOSPHATASE"/>
    <property type="match status" value="1"/>
</dbReference>
<dbReference type="Proteomes" id="UP000728032">
    <property type="component" value="Unassembled WGS sequence"/>
</dbReference>
<evidence type="ECO:0000313" key="6">
    <source>
        <dbReference type="Proteomes" id="UP000728032"/>
    </source>
</evidence>
<dbReference type="InterPro" id="IPR004948">
    <property type="entry name" value="Nuc-triphosphatase_THEP1"/>
</dbReference>
<proteinExistence type="predicted"/>
<evidence type="ECO:0000313" key="5">
    <source>
        <dbReference type="EMBL" id="CAD7661090.1"/>
    </source>
</evidence>
<dbReference type="InterPro" id="IPR027417">
    <property type="entry name" value="P-loop_NTPase"/>
</dbReference>
<keyword evidence="6" id="KW-1185">Reference proteome</keyword>
<sequence length="201" mass="22520">PKILITGPPGSGKTTLTTRVAQLIQDKHSHRFVCKGFYTQEVRSANGQRIGFDVIDIANPSNRRQLARVVDNHRTVGPKVGKYSVDLAAFESIAIPAMTVSPEEIQRLDESRKELVIIIDEIGKMEAFSDQFCDGVKRLFDSEVMSKSYRILATVPVRRGVAVADEVRRLCGTDTEIHIDYKNRDSMVDRVVNMLCETAVR</sequence>
<dbReference type="SMART" id="SM00382">
    <property type="entry name" value="AAA"/>
    <property type="match status" value="1"/>
</dbReference>
<organism evidence="5">
    <name type="scientific">Oppiella nova</name>
    <dbReference type="NCBI Taxonomy" id="334625"/>
    <lineage>
        <taxon>Eukaryota</taxon>
        <taxon>Metazoa</taxon>
        <taxon>Ecdysozoa</taxon>
        <taxon>Arthropoda</taxon>
        <taxon>Chelicerata</taxon>
        <taxon>Arachnida</taxon>
        <taxon>Acari</taxon>
        <taxon>Acariformes</taxon>
        <taxon>Sarcoptiformes</taxon>
        <taxon>Oribatida</taxon>
        <taxon>Brachypylina</taxon>
        <taxon>Oppioidea</taxon>
        <taxon>Oppiidae</taxon>
        <taxon>Oppiella</taxon>
    </lineage>
</organism>
<evidence type="ECO:0000256" key="1">
    <source>
        <dbReference type="ARBA" id="ARBA00022741"/>
    </source>
</evidence>
<dbReference type="EMBL" id="OC937193">
    <property type="protein sequence ID" value="CAD7661090.1"/>
    <property type="molecule type" value="Genomic_DNA"/>
</dbReference>
<accession>A0A7R9MIX3</accession>
<feature type="non-terminal residue" evidence="5">
    <location>
        <position position="201"/>
    </location>
</feature>
<dbReference type="GO" id="GO:0005524">
    <property type="term" value="F:ATP binding"/>
    <property type="evidence" value="ECO:0007669"/>
    <property type="project" value="UniProtKB-KW"/>
</dbReference>
<dbReference type="PANTHER" id="PTHR43146:SF1">
    <property type="entry name" value="CANCER-RELATED NUCLEOSIDE-TRIPHOSPHATASE"/>
    <property type="match status" value="1"/>
</dbReference>
<dbReference type="Gene3D" id="3.40.50.300">
    <property type="entry name" value="P-loop containing nucleotide triphosphate hydrolases"/>
    <property type="match status" value="1"/>
</dbReference>
<dbReference type="Pfam" id="PF03266">
    <property type="entry name" value="NTPase_1"/>
    <property type="match status" value="1"/>
</dbReference>
<dbReference type="InterPro" id="IPR003593">
    <property type="entry name" value="AAA+_ATPase"/>
</dbReference>
<protein>
    <recommendedName>
        <fullName evidence="4">AAA+ ATPase domain-containing protein</fullName>
    </recommendedName>
</protein>
<reference evidence="5" key="1">
    <citation type="submission" date="2020-11" db="EMBL/GenBank/DDBJ databases">
        <authorList>
            <person name="Tran Van P."/>
        </authorList>
    </citation>
    <scope>NUCLEOTIDE SEQUENCE</scope>
</reference>
<dbReference type="AlphaFoldDB" id="A0A7R9MIX3"/>
<dbReference type="OrthoDB" id="446244at2759"/>
<evidence type="ECO:0000259" key="4">
    <source>
        <dbReference type="SMART" id="SM00382"/>
    </source>
</evidence>
<name>A0A7R9MIX3_9ACAR</name>
<dbReference type="SUPFAM" id="SSF52540">
    <property type="entry name" value="P-loop containing nucleoside triphosphate hydrolases"/>
    <property type="match status" value="1"/>
</dbReference>
<keyword evidence="3" id="KW-0067">ATP-binding</keyword>
<keyword evidence="1" id="KW-0547">Nucleotide-binding</keyword>
<keyword evidence="2" id="KW-0378">Hydrolase</keyword>
<dbReference type="EMBL" id="CAJPVJ010022368">
    <property type="protein sequence ID" value="CAG2178226.1"/>
    <property type="molecule type" value="Genomic_DNA"/>
</dbReference>
<feature type="domain" description="AAA+ ATPase" evidence="4">
    <location>
        <begin position="1"/>
        <end position="183"/>
    </location>
</feature>
<gene>
    <name evidence="5" type="ORF">ONB1V03_LOCUS17652</name>
</gene>